<dbReference type="Proteomes" id="UP000001942">
    <property type="component" value="Chromosome"/>
</dbReference>
<evidence type="ECO:0000256" key="1">
    <source>
        <dbReference type="ARBA" id="ARBA00004127"/>
    </source>
</evidence>
<dbReference type="STRING" id="222891.NSE_0563"/>
<protein>
    <submittedName>
        <fullName evidence="5">NADH-ubiquinone/plastoquinone oxidoreductase family protein</fullName>
    </submittedName>
</protein>
<keyword evidence="3" id="KW-1133">Transmembrane helix</keyword>
<dbReference type="Pfam" id="PF00361">
    <property type="entry name" value="Proton_antipo_M"/>
    <property type="match status" value="1"/>
</dbReference>
<dbReference type="OrthoDB" id="9811798at2"/>
<evidence type="ECO:0000313" key="6">
    <source>
        <dbReference type="Proteomes" id="UP000001942"/>
    </source>
</evidence>
<keyword evidence="2 3" id="KW-0812">Transmembrane</keyword>
<evidence type="ECO:0000256" key="2">
    <source>
        <dbReference type="RuleBase" id="RU000320"/>
    </source>
</evidence>
<dbReference type="PANTHER" id="PTHR43373:SF1">
    <property type="entry name" value="NA(+)_H(+) ANTIPORTER SUBUNIT A"/>
    <property type="match status" value="1"/>
</dbReference>
<feature type="transmembrane region" description="Helical" evidence="3">
    <location>
        <begin position="271"/>
        <end position="294"/>
    </location>
</feature>
<dbReference type="eggNOG" id="COG0651">
    <property type="taxonomic scope" value="Bacteria"/>
</dbReference>
<dbReference type="InterPro" id="IPR001750">
    <property type="entry name" value="ND/Mrp_TM"/>
</dbReference>
<feature type="transmembrane region" description="Helical" evidence="3">
    <location>
        <begin position="206"/>
        <end position="228"/>
    </location>
</feature>
<dbReference type="EMBL" id="CP000237">
    <property type="protein sequence ID" value="ABD45714.1"/>
    <property type="molecule type" value="Genomic_DNA"/>
</dbReference>
<feature type="transmembrane region" description="Helical" evidence="3">
    <location>
        <begin position="77"/>
        <end position="97"/>
    </location>
</feature>
<feature type="transmembrane region" description="Helical" evidence="3">
    <location>
        <begin position="109"/>
        <end position="129"/>
    </location>
</feature>
<name>Q2GDK1_EHRS3</name>
<feature type="transmembrane region" description="Helical" evidence="3">
    <location>
        <begin position="407"/>
        <end position="433"/>
    </location>
</feature>
<feature type="transmembrane region" description="Helical" evidence="3">
    <location>
        <begin position="370"/>
        <end position="387"/>
    </location>
</feature>
<gene>
    <name evidence="5" type="ordered locus">NSE_0563</name>
</gene>
<reference evidence="5 6" key="1">
    <citation type="journal article" date="2006" name="PLoS Genet.">
        <title>Comparative genomics of emerging human ehrlichiosis agents.</title>
        <authorList>
            <person name="Dunning Hotopp J.C."/>
            <person name="Lin M."/>
            <person name="Madupu R."/>
            <person name="Crabtree J."/>
            <person name="Angiuoli S.V."/>
            <person name="Eisen J.A."/>
            <person name="Seshadri R."/>
            <person name="Ren Q."/>
            <person name="Wu M."/>
            <person name="Utterback T.R."/>
            <person name="Smith S."/>
            <person name="Lewis M."/>
            <person name="Khouri H."/>
            <person name="Zhang C."/>
            <person name="Niu H."/>
            <person name="Lin Q."/>
            <person name="Ohashi N."/>
            <person name="Zhi N."/>
            <person name="Nelson W."/>
            <person name="Brinkac L.M."/>
            <person name="Dodson R.J."/>
            <person name="Rosovitz M.J."/>
            <person name="Sundaram J."/>
            <person name="Daugherty S.C."/>
            <person name="Davidsen T."/>
            <person name="Durkin A.S."/>
            <person name="Gwinn M."/>
            <person name="Haft D.H."/>
            <person name="Selengut J.D."/>
            <person name="Sullivan S.A."/>
            <person name="Zafar N."/>
            <person name="Zhou L."/>
            <person name="Benahmed F."/>
            <person name="Forberger H."/>
            <person name="Halpin R."/>
            <person name="Mulligan S."/>
            <person name="Robinson J."/>
            <person name="White O."/>
            <person name="Rikihisa Y."/>
            <person name="Tettelin H."/>
        </authorList>
    </citation>
    <scope>NUCLEOTIDE SEQUENCE [LARGE SCALE GENOMIC DNA]</scope>
    <source>
        <strain evidence="6">ATCC VR-367 / Miyayama</strain>
    </source>
</reference>
<dbReference type="AlphaFoldDB" id="Q2GDK1"/>
<evidence type="ECO:0000256" key="3">
    <source>
        <dbReference type="SAM" id="Phobius"/>
    </source>
</evidence>
<dbReference type="HOGENOM" id="CLU_007100_9_3_5"/>
<dbReference type="GO" id="GO:0012505">
    <property type="term" value="C:endomembrane system"/>
    <property type="evidence" value="ECO:0007669"/>
    <property type="project" value="UniProtKB-SubCell"/>
</dbReference>
<dbReference type="PRINTS" id="PR01434">
    <property type="entry name" value="NADHDHGNASE5"/>
</dbReference>
<feature type="transmembrane region" description="Helical" evidence="3">
    <location>
        <begin position="30"/>
        <end position="52"/>
    </location>
</feature>
<feature type="transmembrane region" description="Helical" evidence="3">
    <location>
        <begin position="164"/>
        <end position="186"/>
    </location>
</feature>
<dbReference type="RefSeq" id="WP_011451951.1">
    <property type="nucleotide sequence ID" value="NC_007798.1"/>
</dbReference>
<feature type="transmembrane region" description="Helical" evidence="3">
    <location>
        <begin position="327"/>
        <end position="350"/>
    </location>
</feature>
<feature type="domain" description="NADH:quinone oxidoreductase/Mrp antiporter transmembrane" evidence="4">
    <location>
        <begin position="128"/>
        <end position="419"/>
    </location>
</feature>
<proteinExistence type="predicted"/>
<feature type="transmembrane region" description="Helical" evidence="3">
    <location>
        <begin position="240"/>
        <end position="259"/>
    </location>
</feature>
<evidence type="ECO:0000313" key="5">
    <source>
        <dbReference type="EMBL" id="ABD45714.1"/>
    </source>
</evidence>
<feature type="transmembrane region" description="Helical" evidence="3">
    <location>
        <begin position="454"/>
        <end position="472"/>
    </location>
</feature>
<dbReference type="PANTHER" id="PTHR43373">
    <property type="entry name" value="NA(+)/H(+) ANTIPORTER SUBUNIT"/>
    <property type="match status" value="1"/>
</dbReference>
<keyword evidence="6" id="KW-1185">Reference proteome</keyword>
<accession>Q2GDK1</accession>
<dbReference type="GO" id="GO:0016020">
    <property type="term" value="C:membrane"/>
    <property type="evidence" value="ECO:0007669"/>
    <property type="project" value="UniProtKB-SubCell"/>
</dbReference>
<evidence type="ECO:0000259" key="4">
    <source>
        <dbReference type="Pfam" id="PF00361"/>
    </source>
</evidence>
<sequence length="475" mass="52202">MSESGFLWVTELAHLFAFLLYYTAGRCKPVFYYTISTFTATLSFIAAAVLAIKGEPLAIEVFQITHHIGIAFGLDRITLTFALLCSLLGIPATIYAISYMYAINGKRKAIFFARIHLSLAITMLLAFSGNLVTMFIFYELLTLATYALVNHDKTENSLRAVRTYLAYLVLPSVGLLLPAILITYKITGTFTFDKSLHISIVGLPRLALFLMFAYGIAKAAIFPLHGWLPRAMVAPTPVSALLHAVAVVKAGVFCMLKIVKYVFTISDPANVVLMTPMTCIYAFTIIFASVVALKKHSLKEILAYSTISQLSYIGITLSIFTENSFHYATLYMILHAFAKITLFFTAGAIYARTGKTSIKQLHGIGRDMPIAMSSFIIGALTMIGLPPTATLLCKADILSEALGQGNYILIITLVISTALNCGYFLPIIFNAFFCEPTVATSIAKTPTRYTVCHPLTLSYLFTGSICIVLFVYKLF</sequence>
<feature type="transmembrane region" description="Helical" evidence="3">
    <location>
        <begin position="6"/>
        <end position="23"/>
    </location>
</feature>
<dbReference type="KEGG" id="nse:NSE_0563"/>
<comment type="subcellular location">
    <subcellularLocation>
        <location evidence="1">Endomembrane system</location>
        <topology evidence="1">Multi-pass membrane protein</topology>
    </subcellularLocation>
    <subcellularLocation>
        <location evidence="2">Membrane</location>
        <topology evidence="2">Multi-pass membrane protein</topology>
    </subcellularLocation>
</comment>
<keyword evidence="3" id="KW-0472">Membrane</keyword>
<dbReference type="InterPro" id="IPR050616">
    <property type="entry name" value="CPA3_Na-H_Antiporter_A"/>
</dbReference>
<organism evidence="5 6">
    <name type="scientific">Ehrlichia sennetsu (strain ATCC VR-367 / Miyayama)</name>
    <name type="common">Neorickettsia sennetsu</name>
    <dbReference type="NCBI Taxonomy" id="222891"/>
    <lineage>
        <taxon>Bacteria</taxon>
        <taxon>Pseudomonadati</taxon>
        <taxon>Pseudomonadota</taxon>
        <taxon>Alphaproteobacteria</taxon>
        <taxon>Rickettsiales</taxon>
        <taxon>Anaplasmataceae</taxon>
        <taxon>Ehrlichia</taxon>
    </lineage>
</organism>